<dbReference type="EC" id="1.16.3.4" evidence="5"/>
<dbReference type="PANTHER" id="PTHR48267">
    <property type="entry name" value="CUPREDOXIN SUPERFAMILY PROTEIN"/>
    <property type="match status" value="1"/>
</dbReference>
<dbReference type="InterPro" id="IPR011707">
    <property type="entry name" value="Cu-oxidase-like_N"/>
</dbReference>
<dbReference type="Proteomes" id="UP000256269">
    <property type="component" value="Unassembled WGS sequence"/>
</dbReference>
<dbReference type="InterPro" id="IPR033138">
    <property type="entry name" value="Cu_oxidase_CS"/>
</dbReference>
<dbReference type="EMBL" id="QUNO01000016">
    <property type="protein sequence ID" value="REH36259.1"/>
    <property type="molecule type" value="Genomic_DNA"/>
</dbReference>
<evidence type="ECO:0000259" key="12">
    <source>
        <dbReference type="Pfam" id="PF07732"/>
    </source>
</evidence>
<dbReference type="InterPro" id="IPR011706">
    <property type="entry name" value="Cu-oxidase_C"/>
</dbReference>
<evidence type="ECO:0000313" key="13">
    <source>
        <dbReference type="EMBL" id="REH36259.1"/>
    </source>
</evidence>
<dbReference type="AlphaFoldDB" id="A0A3E0H0D6"/>
<proteinExistence type="inferred from homology"/>
<reference evidence="13 14" key="1">
    <citation type="submission" date="2018-08" db="EMBL/GenBank/DDBJ databases">
        <title>Genomic Encyclopedia of Archaeal and Bacterial Type Strains, Phase II (KMG-II): from individual species to whole genera.</title>
        <authorList>
            <person name="Goeker M."/>
        </authorList>
    </citation>
    <scope>NUCLEOTIDE SEQUENCE [LARGE SCALE GENOMIC DNA]</scope>
    <source>
        <strain evidence="13 14">DSM 45791</strain>
    </source>
</reference>
<dbReference type="PROSITE" id="PS00079">
    <property type="entry name" value="MULTICOPPER_OXIDASE1"/>
    <property type="match status" value="1"/>
</dbReference>
<evidence type="ECO:0000259" key="11">
    <source>
        <dbReference type="Pfam" id="PF07731"/>
    </source>
</evidence>
<evidence type="ECO:0000256" key="2">
    <source>
        <dbReference type="ARBA" id="ARBA00011245"/>
    </source>
</evidence>
<keyword evidence="3" id="KW-0479">Metal-binding</keyword>
<feature type="domain" description="Plastocyanin-like" evidence="11">
    <location>
        <begin position="347"/>
        <end position="473"/>
    </location>
</feature>
<evidence type="ECO:0000256" key="10">
    <source>
        <dbReference type="SAM" id="SignalP"/>
    </source>
</evidence>
<evidence type="ECO:0000256" key="7">
    <source>
        <dbReference type="ARBA" id="ARBA00042896"/>
    </source>
</evidence>
<dbReference type="InterPro" id="IPR006311">
    <property type="entry name" value="TAT_signal"/>
</dbReference>
<feature type="signal peptide" evidence="10">
    <location>
        <begin position="1"/>
        <end position="27"/>
    </location>
</feature>
<evidence type="ECO:0000256" key="1">
    <source>
        <dbReference type="ARBA" id="ARBA00010609"/>
    </source>
</evidence>
<feature type="chain" id="PRO_5017828512" description="Multicopper oxidase CueO" evidence="10">
    <location>
        <begin position="28"/>
        <end position="475"/>
    </location>
</feature>
<dbReference type="GO" id="GO:0016491">
    <property type="term" value="F:oxidoreductase activity"/>
    <property type="evidence" value="ECO:0007669"/>
    <property type="project" value="UniProtKB-KW"/>
</dbReference>
<evidence type="ECO:0000256" key="8">
    <source>
        <dbReference type="ARBA" id="ARBA00043090"/>
    </source>
</evidence>
<evidence type="ECO:0000256" key="4">
    <source>
        <dbReference type="ARBA" id="ARBA00023002"/>
    </source>
</evidence>
<comment type="subunit">
    <text evidence="2">Monomer.</text>
</comment>
<comment type="similarity">
    <text evidence="1">Belongs to the multicopper oxidase family.</text>
</comment>
<gene>
    <name evidence="13" type="ORF">BCF44_116128</name>
</gene>
<evidence type="ECO:0000256" key="6">
    <source>
        <dbReference type="ARBA" id="ARBA00041027"/>
    </source>
</evidence>
<sequence length="475" mass="52707">MKRRNFLKAGVTAGAAVALLPGPLARAATASPAAPAQSFTVPMSVPPVLRPSASTSDGLLYTMTMAETSVEVLPGRLTRLRTFNGQFPGPTILAKRGQPVIIRQTNKLSVPTAVHLHGGHVASRDDGFPTDTIPPGDTRDYYYPNAQPAASLWYHDHAHHQEAENVFRGLAGSYLLTDEYEDQLPLPRDEYDIPLLIRGGRFAPSGNLIYDADDPDGPDHPAVLVNGRPRPYFQVAARKYRFRIANVANHQLFGLRLRGGGGMVQIGSDGGLLPEPVDVSEVRLSPAERADVVIDFSRYPLGSRIVLENTEACEDECPDVLRFDVVRPAQDTSRIPDRFLPLEDYGPPVVERRFVLTSDVRNNRHFINGKEFDADRIDIRPKVGNTEVWTIVNGDAAHRIPHSFHTHLERFKVLDRNGRRPPASESGLKDTVAISPGETVRIKVRFHDYTGRYVYHCHIMEHNGTGMMGQMEIER</sequence>
<keyword evidence="4" id="KW-0560">Oxidoreductase</keyword>
<keyword evidence="14" id="KW-1185">Reference proteome</keyword>
<keyword evidence="10" id="KW-0732">Signal</keyword>
<accession>A0A3E0H0D6</accession>
<evidence type="ECO:0000256" key="9">
    <source>
        <dbReference type="ARBA" id="ARBA00048092"/>
    </source>
</evidence>
<evidence type="ECO:0000313" key="14">
    <source>
        <dbReference type="Proteomes" id="UP000256269"/>
    </source>
</evidence>
<evidence type="ECO:0000256" key="5">
    <source>
        <dbReference type="ARBA" id="ARBA00038978"/>
    </source>
</evidence>
<comment type="catalytic activity">
    <reaction evidence="9">
        <text>4 Cu(+) + O2 + 4 H(+) = 4 Cu(2+) + 2 H2O</text>
        <dbReference type="Rhea" id="RHEA:30083"/>
        <dbReference type="ChEBI" id="CHEBI:15377"/>
        <dbReference type="ChEBI" id="CHEBI:15378"/>
        <dbReference type="ChEBI" id="CHEBI:15379"/>
        <dbReference type="ChEBI" id="CHEBI:29036"/>
        <dbReference type="ChEBI" id="CHEBI:49552"/>
        <dbReference type="EC" id="1.16.3.4"/>
    </reaction>
    <physiologicalReaction direction="left-to-right" evidence="9">
        <dbReference type="Rhea" id="RHEA:30084"/>
    </physiologicalReaction>
</comment>
<dbReference type="Gene3D" id="2.60.40.420">
    <property type="entry name" value="Cupredoxins - blue copper proteins"/>
    <property type="match status" value="3"/>
</dbReference>
<dbReference type="InterPro" id="IPR002355">
    <property type="entry name" value="Cu_oxidase_Cu_BS"/>
</dbReference>
<dbReference type="CDD" id="cd13890">
    <property type="entry name" value="CuRO_3_CueO_FtsP"/>
    <property type="match status" value="1"/>
</dbReference>
<organism evidence="13 14">
    <name type="scientific">Kutzneria buriramensis</name>
    <dbReference type="NCBI Taxonomy" id="1045776"/>
    <lineage>
        <taxon>Bacteria</taxon>
        <taxon>Bacillati</taxon>
        <taxon>Actinomycetota</taxon>
        <taxon>Actinomycetes</taxon>
        <taxon>Pseudonocardiales</taxon>
        <taxon>Pseudonocardiaceae</taxon>
        <taxon>Kutzneria</taxon>
    </lineage>
</organism>
<dbReference type="RefSeq" id="WP_211353423.1">
    <property type="nucleotide sequence ID" value="NZ_CP144375.1"/>
</dbReference>
<dbReference type="InterPro" id="IPR045087">
    <property type="entry name" value="Cu-oxidase_fam"/>
</dbReference>
<protein>
    <recommendedName>
        <fullName evidence="6">Multicopper oxidase CueO</fullName>
        <ecNumber evidence="5">1.16.3.4</ecNumber>
    </recommendedName>
    <alternativeName>
        <fullName evidence="7">Copper efflux oxidase</fullName>
    </alternativeName>
    <alternativeName>
        <fullName evidence="8">Cuprous oxidase</fullName>
    </alternativeName>
</protein>
<dbReference type="InterPro" id="IPR008972">
    <property type="entry name" value="Cupredoxin"/>
</dbReference>
<name>A0A3E0H0D6_9PSEU</name>
<dbReference type="PANTHER" id="PTHR48267:SF1">
    <property type="entry name" value="BILIRUBIN OXIDASE"/>
    <property type="match status" value="1"/>
</dbReference>
<dbReference type="SUPFAM" id="SSF49503">
    <property type="entry name" value="Cupredoxins"/>
    <property type="match status" value="3"/>
</dbReference>
<comment type="caution">
    <text evidence="13">The sequence shown here is derived from an EMBL/GenBank/DDBJ whole genome shotgun (WGS) entry which is preliminary data.</text>
</comment>
<evidence type="ECO:0000256" key="3">
    <source>
        <dbReference type="ARBA" id="ARBA00022723"/>
    </source>
</evidence>
<dbReference type="Pfam" id="PF07731">
    <property type="entry name" value="Cu-oxidase_2"/>
    <property type="match status" value="1"/>
</dbReference>
<dbReference type="Pfam" id="PF07732">
    <property type="entry name" value="Cu-oxidase_3"/>
    <property type="match status" value="1"/>
</dbReference>
<feature type="domain" description="Plastocyanin-like" evidence="12">
    <location>
        <begin position="67"/>
        <end position="178"/>
    </location>
</feature>
<dbReference type="PROSITE" id="PS51318">
    <property type="entry name" value="TAT"/>
    <property type="match status" value="1"/>
</dbReference>
<dbReference type="GO" id="GO:0005507">
    <property type="term" value="F:copper ion binding"/>
    <property type="evidence" value="ECO:0007669"/>
    <property type="project" value="InterPro"/>
</dbReference>
<dbReference type="PROSITE" id="PS00080">
    <property type="entry name" value="MULTICOPPER_OXIDASE2"/>
    <property type="match status" value="1"/>
</dbReference>